<sequence length="193" mass="20695">MFNNSAYQTHNVPAGAIPQRGWKARRANAEDRRAERLDDLNDPYRQAIRRCRHLRSLMQYVKADAAAAWNAENGPVPCPITGKPAAMHPQKAAALAAFLEAQGWGSDPMAPITPTRPLAEIEAAMSGGLLAEIAEADVALAELEGRDPAVPAPAPVAAAPAAETKRGPSRSHKPEPTFSREADEDADNAYIED</sequence>
<dbReference type="AlphaFoldDB" id="A0A512IX43"/>
<reference evidence="2 4" key="3">
    <citation type="submission" date="2019-07" db="EMBL/GenBank/DDBJ databases">
        <title>Whole genome shotgun sequence of Methylobacterium oxalidis NBRC 107715.</title>
        <authorList>
            <person name="Hosoyama A."/>
            <person name="Uohara A."/>
            <person name="Ohji S."/>
            <person name="Ichikawa N."/>
        </authorList>
    </citation>
    <scope>NUCLEOTIDE SEQUENCE [LARGE SCALE GENOMIC DNA]</scope>
    <source>
        <strain evidence="2 4">NBRC 107715</strain>
    </source>
</reference>
<dbReference type="RefSeq" id="WP_147023955.1">
    <property type="nucleotide sequence ID" value="NZ_BJZU01000003.1"/>
</dbReference>
<protein>
    <submittedName>
        <fullName evidence="2">Uncharacterized protein</fullName>
    </submittedName>
</protein>
<evidence type="ECO:0000256" key="1">
    <source>
        <dbReference type="SAM" id="MobiDB-lite"/>
    </source>
</evidence>
<gene>
    <name evidence="3" type="ORF">GCM10007888_06080</name>
    <name evidence="2" type="ORF">MOX02_03200</name>
</gene>
<accession>A0A512IX43</accession>
<dbReference type="EMBL" id="BSPK01000004">
    <property type="protein sequence ID" value="GLS62227.1"/>
    <property type="molecule type" value="Genomic_DNA"/>
</dbReference>
<dbReference type="OrthoDB" id="10002487at2"/>
<evidence type="ECO:0000313" key="4">
    <source>
        <dbReference type="Proteomes" id="UP000321960"/>
    </source>
</evidence>
<proteinExistence type="predicted"/>
<reference evidence="3" key="1">
    <citation type="journal article" date="2014" name="Int. J. Syst. Evol. Microbiol.">
        <title>Complete genome of a new Firmicutes species belonging to the dominant human colonic microbiota ('Ruminococcus bicirculans') reveals two chromosomes and a selective capacity to utilize plant glucans.</title>
        <authorList>
            <consortium name="NISC Comparative Sequencing Program"/>
            <person name="Wegmann U."/>
            <person name="Louis P."/>
            <person name="Goesmann A."/>
            <person name="Henrissat B."/>
            <person name="Duncan S.H."/>
            <person name="Flint H.J."/>
        </authorList>
    </citation>
    <scope>NUCLEOTIDE SEQUENCE</scope>
    <source>
        <strain evidence="3">NBRC 107715</strain>
    </source>
</reference>
<dbReference type="Proteomes" id="UP000321960">
    <property type="component" value="Unassembled WGS sequence"/>
</dbReference>
<organism evidence="2 4">
    <name type="scientific">Methylobacterium oxalidis</name>
    <dbReference type="NCBI Taxonomy" id="944322"/>
    <lineage>
        <taxon>Bacteria</taxon>
        <taxon>Pseudomonadati</taxon>
        <taxon>Pseudomonadota</taxon>
        <taxon>Alphaproteobacteria</taxon>
        <taxon>Hyphomicrobiales</taxon>
        <taxon>Methylobacteriaceae</taxon>
        <taxon>Methylobacterium</taxon>
    </lineage>
</organism>
<feature type="region of interest" description="Disordered" evidence="1">
    <location>
        <begin position="148"/>
        <end position="193"/>
    </location>
</feature>
<comment type="caution">
    <text evidence="2">The sequence shown here is derived from an EMBL/GenBank/DDBJ whole genome shotgun (WGS) entry which is preliminary data.</text>
</comment>
<dbReference type="Proteomes" id="UP001156856">
    <property type="component" value="Unassembled WGS sequence"/>
</dbReference>
<name>A0A512IX43_9HYPH</name>
<evidence type="ECO:0000313" key="5">
    <source>
        <dbReference type="Proteomes" id="UP001156856"/>
    </source>
</evidence>
<reference evidence="3" key="4">
    <citation type="submission" date="2023-01" db="EMBL/GenBank/DDBJ databases">
        <title>Draft genome sequence of Methylobacterium oxalidis strain NBRC 107715.</title>
        <authorList>
            <person name="Sun Q."/>
            <person name="Mori K."/>
        </authorList>
    </citation>
    <scope>NUCLEOTIDE SEQUENCE</scope>
    <source>
        <strain evidence="3">NBRC 107715</strain>
    </source>
</reference>
<feature type="compositionally biased region" description="Basic and acidic residues" evidence="1">
    <location>
        <begin position="172"/>
        <end position="181"/>
    </location>
</feature>
<feature type="compositionally biased region" description="Acidic residues" evidence="1">
    <location>
        <begin position="182"/>
        <end position="193"/>
    </location>
</feature>
<reference evidence="5" key="2">
    <citation type="journal article" date="2019" name="Int. J. Syst. Evol. Microbiol.">
        <title>The Global Catalogue of Microorganisms (GCM) 10K type strain sequencing project: providing services to taxonomists for standard genome sequencing and annotation.</title>
        <authorList>
            <consortium name="The Broad Institute Genomics Platform"/>
            <consortium name="The Broad Institute Genome Sequencing Center for Infectious Disease"/>
            <person name="Wu L."/>
            <person name="Ma J."/>
        </authorList>
    </citation>
    <scope>NUCLEOTIDE SEQUENCE [LARGE SCALE GENOMIC DNA]</scope>
    <source>
        <strain evidence="5">NBRC 107715</strain>
    </source>
</reference>
<keyword evidence="5" id="KW-1185">Reference proteome</keyword>
<evidence type="ECO:0000313" key="2">
    <source>
        <dbReference type="EMBL" id="GEP02282.1"/>
    </source>
</evidence>
<dbReference type="EMBL" id="BJZU01000003">
    <property type="protein sequence ID" value="GEP02282.1"/>
    <property type="molecule type" value="Genomic_DNA"/>
</dbReference>
<evidence type="ECO:0000313" key="3">
    <source>
        <dbReference type="EMBL" id="GLS62227.1"/>
    </source>
</evidence>